<proteinExistence type="predicted"/>
<protein>
    <submittedName>
        <fullName evidence="2">Uncharacterized protein</fullName>
    </submittedName>
</protein>
<evidence type="ECO:0000313" key="2">
    <source>
        <dbReference type="EMBL" id="QJA62851.1"/>
    </source>
</evidence>
<sequence length="325" mass="35346">MEFTPEIARLLALAADPKSSAAAGFKEDGSFTFSALKPPKPEAEGAAKTTQPQAQPAMTPSNVPKPTFAPAIQALLSSIGGGVRGQDLAGLLPEDIHNVVGREATKRQLAQGTVGQLLGLPYQQAATKKALAPPEQFEELAADKWGRRFKRNKATGEISQIAGATPTTKTERPFIEKGTKNYMLIPTTGGKAIDTGVEVPKTEKEIPYWKVKLPVAQLDQLQSYIMDKDGNLFDQPNLVGIDALDKVIRTQGYKIVGGTVAEISGALKIPILDWNIPWFNKPSQEVFMIVQEGQKPTKQDFMNSLVSLYGYSQEEAEKARLQKEK</sequence>
<evidence type="ECO:0000256" key="1">
    <source>
        <dbReference type="SAM" id="MobiDB-lite"/>
    </source>
</evidence>
<feature type="compositionally biased region" description="Low complexity" evidence="1">
    <location>
        <begin position="46"/>
        <end position="60"/>
    </location>
</feature>
<organism evidence="2">
    <name type="scientific">viral metagenome</name>
    <dbReference type="NCBI Taxonomy" id="1070528"/>
    <lineage>
        <taxon>unclassified sequences</taxon>
        <taxon>metagenomes</taxon>
        <taxon>organismal metagenomes</taxon>
    </lineage>
</organism>
<dbReference type="AlphaFoldDB" id="A0A6M3J108"/>
<name>A0A6M3J108_9ZZZZ</name>
<dbReference type="EMBL" id="MT141483">
    <property type="protein sequence ID" value="QJA62851.1"/>
    <property type="molecule type" value="Genomic_DNA"/>
</dbReference>
<accession>A0A6M3J108</accession>
<reference evidence="2" key="1">
    <citation type="submission" date="2020-03" db="EMBL/GenBank/DDBJ databases">
        <title>The deep terrestrial virosphere.</title>
        <authorList>
            <person name="Holmfeldt K."/>
            <person name="Nilsson E."/>
            <person name="Simone D."/>
            <person name="Lopez-Fernandez M."/>
            <person name="Wu X."/>
            <person name="de Brujin I."/>
            <person name="Lundin D."/>
            <person name="Andersson A."/>
            <person name="Bertilsson S."/>
            <person name="Dopson M."/>
        </authorList>
    </citation>
    <scope>NUCLEOTIDE SEQUENCE</scope>
    <source>
        <strain evidence="2">MM415B00713</strain>
    </source>
</reference>
<gene>
    <name evidence="2" type="ORF">MM415B00713_0021</name>
</gene>
<feature type="region of interest" description="Disordered" evidence="1">
    <location>
        <begin position="31"/>
        <end position="60"/>
    </location>
</feature>